<evidence type="ECO:0000256" key="1">
    <source>
        <dbReference type="ARBA" id="ARBA00022729"/>
    </source>
</evidence>
<protein>
    <recommendedName>
        <fullName evidence="3">Expansin-like EG45 domain-containing protein</fullName>
    </recommendedName>
</protein>
<organism evidence="2">
    <name type="scientific">viral metagenome</name>
    <dbReference type="NCBI Taxonomy" id="1070528"/>
    <lineage>
        <taxon>unclassified sequences</taxon>
        <taxon>metagenomes</taxon>
        <taxon>organismal metagenomes</taxon>
    </lineage>
</organism>
<dbReference type="PANTHER" id="PTHR31836">
    <property type="match status" value="1"/>
</dbReference>
<evidence type="ECO:0000313" key="2">
    <source>
        <dbReference type="EMBL" id="QHT90600.1"/>
    </source>
</evidence>
<reference evidence="2" key="1">
    <citation type="journal article" date="2020" name="Nature">
        <title>Giant virus diversity and host interactions through global metagenomics.</title>
        <authorList>
            <person name="Schulz F."/>
            <person name="Roux S."/>
            <person name="Paez-Espino D."/>
            <person name="Jungbluth S."/>
            <person name="Walsh D.A."/>
            <person name="Denef V.J."/>
            <person name="McMahon K.D."/>
            <person name="Konstantinidis K.T."/>
            <person name="Eloe-Fadrosh E.A."/>
            <person name="Kyrpides N.C."/>
            <person name="Woyke T."/>
        </authorList>
    </citation>
    <scope>NUCLEOTIDE SEQUENCE</scope>
    <source>
        <strain evidence="2">GVMAG-M-3300023184-71</strain>
    </source>
</reference>
<dbReference type="AlphaFoldDB" id="A0A6C0IDA1"/>
<proteinExistence type="predicted"/>
<keyword evidence="1" id="KW-0732">Signal</keyword>
<sequence length="152" mass="15960">MKFLLFWIVSAAVAVRAFEGDGTFYGAGGNGAQGACMLQPGFNGVATTVAMNHEQFEGGAACGRCVRVLGSGSGAGSGMTPIVGPIYAVVDNECPECRHGDVDMGLGGDGRWRIAWEYVSCDEARGNGRRGLRGSPPSIEEQQAWLAMLQKK</sequence>
<dbReference type="InterPro" id="IPR036908">
    <property type="entry name" value="RlpA-like_sf"/>
</dbReference>
<name>A0A6C0IDA1_9ZZZZ</name>
<dbReference type="InterPro" id="IPR051477">
    <property type="entry name" value="Expansin_CellWall"/>
</dbReference>
<accession>A0A6C0IDA1</accession>
<dbReference type="Gene3D" id="2.40.40.10">
    <property type="entry name" value="RlpA-like domain"/>
    <property type="match status" value="1"/>
</dbReference>
<evidence type="ECO:0008006" key="3">
    <source>
        <dbReference type="Google" id="ProtNLM"/>
    </source>
</evidence>
<dbReference type="SUPFAM" id="SSF50685">
    <property type="entry name" value="Barwin-like endoglucanases"/>
    <property type="match status" value="1"/>
</dbReference>
<dbReference type="CDD" id="cd22271">
    <property type="entry name" value="DPBB_EXP_N-like"/>
    <property type="match status" value="1"/>
</dbReference>
<dbReference type="PANTHER" id="PTHR31836:SF21">
    <property type="entry name" value="EXPANSIN-LIKE PROTEIN 7"/>
    <property type="match status" value="1"/>
</dbReference>
<dbReference type="EMBL" id="MN740156">
    <property type="protein sequence ID" value="QHT90600.1"/>
    <property type="molecule type" value="Genomic_DNA"/>
</dbReference>